<dbReference type="InterPro" id="IPR050811">
    <property type="entry name" value="Phosphate_ABC_transporter"/>
</dbReference>
<evidence type="ECO:0000256" key="1">
    <source>
        <dbReference type="ARBA" id="ARBA00022729"/>
    </source>
</evidence>
<organism evidence="4 5">
    <name type="scientific">Geotalea daltonii (strain DSM 22248 / JCM 15807 / FRC-32)</name>
    <name type="common">Geobacter daltonii</name>
    <dbReference type="NCBI Taxonomy" id="316067"/>
    <lineage>
        <taxon>Bacteria</taxon>
        <taxon>Pseudomonadati</taxon>
        <taxon>Thermodesulfobacteriota</taxon>
        <taxon>Desulfuromonadia</taxon>
        <taxon>Geobacterales</taxon>
        <taxon>Geobacteraceae</taxon>
        <taxon>Geotalea</taxon>
    </lineage>
</organism>
<keyword evidence="1 2" id="KW-0732">Signal</keyword>
<dbReference type="Proteomes" id="UP000007721">
    <property type="component" value="Chromosome"/>
</dbReference>
<dbReference type="Gene3D" id="3.40.190.10">
    <property type="entry name" value="Periplasmic binding protein-like II"/>
    <property type="match status" value="2"/>
</dbReference>
<dbReference type="AlphaFoldDB" id="B9M5F1"/>
<dbReference type="EMBL" id="CP001390">
    <property type="protein sequence ID" value="ACM19906.1"/>
    <property type="molecule type" value="Genomic_DNA"/>
</dbReference>
<dbReference type="HOGENOM" id="CLU_026228_5_1_7"/>
<dbReference type="PROSITE" id="PS51257">
    <property type="entry name" value="PROKAR_LIPOPROTEIN"/>
    <property type="match status" value="1"/>
</dbReference>
<dbReference type="PANTHER" id="PTHR30570">
    <property type="entry name" value="PERIPLASMIC PHOSPHATE BINDING COMPONENT OF PHOSPHATE ABC TRANSPORTER"/>
    <property type="match status" value="1"/>
</dbReference>
<dbReference type="STRING" id="316067.Geob_1548"/>
<dbReference type="OrthoDB" id="9783488at2"/>
<evidence type="ECO:0000256" key="2">
    <source>
        <dbReference type="SAM" id="SignalP"/>
    </source>
</evidence>
<feature type="chain" id="PRO_5002886533" evidence="2">
    <location>
        <begin position="21"/>
        <end position="249"/>
    </location>
</feature>
<reference evidence="4 5" key="1">
    <citation type="submission" date="2009-01" db="EMBL/GenBank/DDBJ databases">
        <title>Complete sequence of Geobacter sp. FRC-32.</title>
        <authorList>
            <consortium name="US DOE Joint Genome Institute"/>
            <person name="Lucas S."/>
            <person name="Copeland A."/>
            <person name="Lapidus A."/>
            <person name="Glavina del Rio T."/>
            <person name="Dalin E."/>
            <person name="Tice H."/>
            <person name="Bruce D."/>
            <person name="Goodwin L."/>
            <person name="Pitluck S."/>
            <person name="Saunders E."/>
            <person name="Brettin T."/>
            <person name="Detter J.C."/>
            <person name="Han C."/>
            <person name="Larimer F."/>
            <person name="Land M."/>
            <person name="Hauser L."/>
            <person name="Kyrpides N."/>
            <person name="Ovchinnikova G."/>
            <person name="Kostka J."/>
            <person name="Richardson P."/>
        </authorList>
    </citation>
    <scope>NUCLEOTIDE SEQUENCE [LARGE SCALE GENOMIC DNA]</scope>
    <source>
        <strain evidence="5">DSM 22248 / JCM 15807 / FRC-32</strain>
    </source>
</reference>
<dbReference type="PANTHER" id="PTHR30570:SF1">
    <property type="entry name" value="PHOSPHATE-BINDING PROTEIN PSTS"/>
    <property type="match status" value="1"/>
</dbReference>
<keyword evidence="5" id="KW-1185">Reference proteome</keyword>
<accession>B9M5F1</accession>
<evidence type="ECO:0000313" key="5">
    <source>
        <dbReference type="Proteomes" id="UP000007721"/>
    </source>
</evidence>
<dbReference type="Pfam" id="PF12849">
    <property type="entry name" value="PBP_like_2"/>
    <property type="match status" value="1"/>
</dbReference>
<dbReference type="KEGG" id="geo:Geob_1548"/>
<dbReference type="RefSeq" id="WP_012646635.1">
    <property type="nucleotide sequence ID" value="NC_011979.1"/>
</dbReference>
<feature type="signal peptide" evidence="2">
    <location>
        <begin position="1"/>
        <end position="20"/>
    </location>
</feature>
<dbReference type="eggNOG" id="COG0226">
    <property type="taxonomic scope" value="Bacteria"/>
</dbReference>
<name>B9M5F1_GEODF</name>
<feature type="domain" description="PBP" evidence="3">
    <location>
        <begin position="23"/>
        <end position="203"/>
    </location>
</feature>
<keyword evidence="4" id="KW-0449">Lipoprotein</keyword>
<evidence type="ECO:0000259" key="3">
    <source>
        <dbReference type="Pfam" id="PF12849"/>
    </source>
</evidence>
<evidence type="ECO:0000313" key="4">
    <source>
        <dbReference type="EMBL" id="ACM19906.1"/>
    </source>
</evidence>
<protein>
    <submittedName>
        <fullName evidence="4">ABC transporter, periplasmic substrate-binding lipoprotein</fullName>
    </submittedName>
</protein>
<dbReference type="InterPro" id="IPR024370">
    <property type="entry name" value="PBP_domain"/>
</dbReference>
<proteinExistence type="predicted"/>
<dbReference type="SUPFAM" id="SSF53850">
    <property type="entry name" value="Periplasmic binding protein-like II"/>
    <property type="match status" value="1"/>
</dbReference>
<sequence>MKPHLLLTLLLITFWTGGCAGPATTLKVGGDDANISGFLIPVKETFEEETKTSLSIMQIEPGEELVQLVEGNVDAIIATSSLKELLQEAALKRLTLPPASLHMVEVGSNRTVIFLHKNNRIKQLNQKQLKSIFTGKIRNWRQFGGPDQEIIIVWDSTSAAENEAFLKKILKESPMAAKFRSADSYEEVRKSVMETPGAIGIAPSGFIAPGVKVPKTPKVSSPVILVTKGKPSPLTNKLIDILKDAAYIQ</sequence>
<gene>
    <name evidence="4" type="ordered locus">Geob_1548</name>
</gene>